<organism evidence="4 5">
    <name type="scientific">candidate division TA06 bacterium 34_109</name>
    <dbReference type="NCBI Taxonomy" id="1635277"/>
    <lineage>
        <taxon>Bacteria</taxon>
        <taxon>Bacteria division TA06</taxon>
    </lineage>
</organism>
<keyword evidence="1 4" id="KW-0808">Transferase</keyword>
<gene>
    <name evidence="4" type="ORF">XE03_1361</name>
</gene>
<dbReference type="InterPro" id="IPR001296">
    <property type="entry name" value="Glyco_trans_1"/>
</dbReference>
<dbReference type="PANTHER" id="PTHR46401:SF2">
    <property type="entry name" value="GLYCOSYLTRANSFERASE WBBK-RELATED"/>
    <property type="match status" value="1"/>
</dbReference>
<dbReference type="SUPFAM" id="SSF53756">
    <property type="entry name" value="UDP-Glycosyltransferase/glycogen phosphorylase"/>
    <property type="match status" value="1"/>
</dbReference>
<proteinExistence type="predicted"/>
<evidence type="ECO:0000259" key="3">
    <source>
        <dbReference type="Pfam" id="PF13477"/>
    </source>
</evidence>
<evidence type="ECO:0000313" key="5">
    <source>
        <dbReference type="Proteomes" id="UP000053467"/>
    </source>
</evidence>
<dbReference type="PANTHER" id="PTHR46401">
    <property type="entry name" value="GLYCOSYLTRANSFERASE WBBK-RELATED"/>
    <property type="match status" value="1"/>
</dbReference>
<comment type="caution">
    <text evidence="4">The sequence shown here is derived from an EMBL/GenBank/DDBJ whole genome shotgun (WGS) entry which is preliminary data.</text>
</comment>
<dbReference type="AlphaFoldDB" id="A0A117M6A1"/>
<dbReference type="CDD" id="cd03801">
    <property type="entry name" value="GT4_PimA-like"/>
    <property type="match status" value="1"/>
</dbReference>
<evidence type="ECO:0000256" key="1">
    <source>
        <dbReference type="ARBA" id="ARBA00022679"/>
    </source>
</evidence>
<name>A0A117M6A1_UNCT6</name>
<feature type="domain" description="Glycosyl transferase family 1" evidence="2">
    <location>
        <begin position="167"/>
        <end position="333"/>
    </location>
</feature>
<evidence type="ECO:0000259" key="2">
    <source>
        <dbReference type="Pfam" id="PF00534"/>
    </source>
</evidence>
<evidence type="ECO:0000313" key="4">
    <source>
        <dbReference type="EMBL" id="KUK86662.1"/>
    </source>
</evidence>
<feature type="domain" description="Glycosyltransferase subfamily 4-like N-terminal" evidence="3">
    <location>
        <begin position="4"/>
        <end position="134"/>
    </location>
</feature>
<sequence length="358" mass="42303">MKKKVLIIAPPESAHTVEWIEFLNKQERFEIFYISLKKDFKPVKNSFFIDFSFPFYKINLLKSYFEVKRIIKSISPDIVHAHYLFPYGILTLFDRKKTVISFWGSDITKDYKNSNLIFKSLADLSIKDADFITFAGKHLKSFFKYDIENSEILIWGVDSNFVESVKKMDRRELGFSDDDFIILNLRFIRDIFQIERIIDVVKDLNQKFSNIKLILVKGDDSPYFNMIKEKCKDLPFVKILENLSKEKFISLIKSSDITLSLSTRDGNPVSVKEAMICGKTVIYQEIEPMIEFFENKDFKTSLKTFECKELYEKILYFYNDRNTLKNIGNQMKKFAEENFDKEKCFQKGLKIYNKIIGD</sequence>
<reference evidence="5" key="1">
    <citation type="journal article" date="2015" name="MBio">
        <title>Genome-Resolved Metagenomic Analysis Reveals Roles for Candidate Phyla and Other Microbial Community Members in Biogeochemical Transformations in Oil Reservoirs.</title>
        <authorList>
            <person name="Hu P."/>
            <person name="Tom L."/>
            <person name="Singh A."/>
            <person name="Thomas B.C."/>
            <person name="Baker B.J."/>
            <person name="Piceno Y.M."/>
            <person name="Andersen G.L."/>
            <person name="Banfield J.F."/>
        </authorList>
    </citation>
    <scope>NUCLEOTIDE SEQUENCE [LARGE SCALE GENOMIC DNA]</scope>
</reference>
<dbReference type="EMBL" id="LGGX01000014">
    <property type="protein sequence ID" value="KUK86662.1"/>
    <property type="molecule type" value="Genomic_DNA"/>
</dbReference>
<dbReference type="InterPro" id="IPR028098">
    <property type="entry name" value="Glyco_trans_4-like_N"/>
</dbReference>
<dbReference type="GO" id="GO:0009103">
    <property type="term" value="P:lipopolysaccharide biosynthetic process"/>
    <property type="evidence" value="ECO:0007669"/>
    <property type="project" value="TreeGrafter"/>
</dbReference>
<protein>
    <submittedName>
        <fullName evidence="4">Putative glycosyltransferase</fullName>
    </submittedName>
</protein>
<dbReference type="Proteomes" id="UP000053467">
    <property type="component" value="Unassembled WGS sequence"/>
</dbReference>
<dbReference type="Pfam" id="PF13477">
    <property type="entry name" value="Glyco_trans_4_2"/>
    <property type="match status" value="1"/>
</dbReference>
<dbReference type="Pfam" id="PF00534">
    <property type="entry name" value="Glycos_transf_1"/>
    <property type="match status" value="1"/>
</dbReference>
<dbReference type="GO" id="GO:0016757">
    <property type="term" value="F:glycosyltransferase activity"/>
    <property type="evidence" value="ECO:0007669"/>
    <property type="project" value="InterPro"/>
</dbReference>
<dbReference type="Gene3D" id="3.40.50.2000">
    <property type="entry name" value="Glycogen Phosphorylase B"/>
    <property type="match status" value="2"/>
</dbReference>
<accession>A0A117M6A1</accession>